<accession>A0A251Y1D8</accession>
<keyword evidence="1" id="KW-0812">Transmembrane</keyword>
<keyword evidence="1" id="KW-0472">Membrane</keyword>
<sequence length="178" mass="18831">MNPAARPLLSNPETLSVADMETHAHDSSSDRPDAPFDADAMRAAADRLTGRLRSPWWFHALRGLSVGALVFGIAPRADWALAVLAIGLVGLVLLPRLRMSAVGFSSAHPDRWRFVRDGAPWSVVSLAVTTAGIVVALFVRQLGIFEVAGVAAVAAVVVALLGPLADRAARRRLGRGLA</sequence>
<feature type="transmembrane region" description="Helical" evidence="1">
    <location>
        <begin position="56"/>
        <end position="73"/>
    </location>
</feature>
<evidence type="ECO:0000256" key="1">
    <source>
        <dbReference type="SAM" id="Phobius"/>
    </source>
</evidence>
<evidence type="ECO:0000313" key="2">
    <source>
        <dbReference type="EMBL" id="OUE17889.1"/>
    </source>
</evidence>
<gene>
    <name evidence="2" type="ORF">BFL34_03140</name>
</gene>
<dbReference type="AlphaFoldDB" id="A0A251Y1D8"/>
<evidence type="ECO:0000313" key="3">
    <source>
        <dbReference type="Proteomes" id="UP000194837"/>
    </source>
</evidence>
<comment type="caution">
    <text evidence="2">The sequence shown here is derived from an EMBL/GenBank/DDBJ whole genome shotgun (WGS) entry which is preliminary data.</text>
</comment>
<name>A0A251Y1D8_9MICO</name>
<dbReference type="Proteomes" id="UP000194837">
    <property type="component" value="Unassembled WGS sequence"/>
</dbReference>
<protein>
    <submittedName>
        <fullName evidence="2">Uncharacterized protein</fullName>
    </submittedName>
</protein>
<proteinExistence type="predicted"/>
<feature type="transmembrane region" description="Helical" evidence="1">
    <location>
        <begin position="118"/>
        <end position="138"/>
    </location>
</feature>
<feature type="transmembrane region" description="Helical" evidence="1">
    <location>
        <begin position="79"/>
        <end position="97"/>
    </location>
</feature>
<reference evidence="2 3" key="1">
    <citation type="submission" date="2016-08" db="EMBL/GenBank/DDBJ databases">
        <title>Genome sequence of Clavibacter michiganensis spp strain CFBP7494.</title>
        <authorList>
            <person name="Thapa S.P."/>
            <person name="Coaker G."/>
            <person name="Jacques M.-A."/>
        </authorList>
    </citation>
    <scope>NUCLEOTIDE SEQUENCE [LARGE SCALE GENOMIC DNA]</scope>
    <source>
        <strain evidence="2">CFBP7494</strain>
    </source>
</reference>
<feature type="transmembrane region" description="Helical" evidence="1">
    <location>
        <begin position="144"/>
        <end position="165"/>
    </location>
</feature>
<organism evidence="2 3">
    <name type="scientific">Clavibacter michiganensis</name>
    <dbReference type="NCBI Taxonomy" id="28447"/>
    <lineage>
        <taxon>Bacteria</taxon>
        <taxon>Bacillati</taxon>
        <taxon>Actinomycetota</taxon>
        <taxon>Actinomycetes</taxon>
        <taxon>Micrococcales</taxon>
        <taxon>Microbacteriaceae</taxon>
        <taxon>Clavibacter</taxon>
    </lineage>
</organism>
<dbReference type="EMBL" id="MDJW01000015">
    <property type="protein sequence ID" value="OUE17889.1"/>
    <property type="molecule type" value="Genomic_DNA"/>
</dbReference>
<keyword evidence="1" id="KW-1133">Transmembrane helix</keyword>